<evidence type="ECO:0000256" key="2">
    <source>
        <dbReference type="ARBA" id="ARBA00023125"/>
    </source>
</evidence>
<keyword evidence="6" id="KW-1185">Reference proteome</keyword>
<name>A0A2T4JTZ4_9RHOB</name>
<dbReference type="Gene3D" id="3.30.450.80">
    <property type="entry name" value="Transcription factor LuxR-like, autoinducer-binding domain"/>
    <property type="match status" value="1"/>
</dbReference>
<gene>
    <name evidence="5" type="ORF">C5F48_12450</name>
</gene>
<dbReference type="OrthoDB" id="7826109at2"/>
<proteinExistence type="predicted"/>
<evidence type="ECO:0000256" key="3">
    <source>
        <dbReference type="ARBA" id="ARBA00023163"/>
    </source>
</evidence>
<dbReference type="Pfam" id="PF03472">
    <property type="entry name" value="Autoind_bind"/>
    <property type="match status" value="1"/>
</dbReference>
<keyword evidence="3" id="KW-0804">Transcription</keyword>
<dbReference type="SMART" id="SM00421">
    <property type="entry name" value="HTH_LUXR"/>
    <property type="match status" value="1"/>
</dbReference>
<dbReference type="SUPFAM" id="SSF75516">
    <property type="entry name" value="Pheromone-binding domain of LuxR-like quorum-sensing transcription factors"/>
    <property type="match status" value="1"/>
</dbReference>
<organism evidence="5 6">
    <name type="scientific">Cereibacter changlensis JA139</name>
    <dbReference type="NCBI Taxonomy" id="1188249"/>
    <lineage>
        <taxon>Bacteria</taxon>
        <taxon>Pseudomonadati</taxon>
        <taxon>Pseudomonadota</taxon>
        <taxon>Alphaproteobacteria</taxon>
        <taxon>Rhodobacterales</taxon>
        <taxon>Paracoccaceae</taxon>
        <taxon>Cereibacter</taxon>
    </lineage>
</organism>
<dbReference type="Proteomes" id="UP000241010">
    <property type="component" value="Unassembled WGS sequence"/>
</dbReference>
<protein>
    <submittedName>
        <fullName evidence="5">LuxR family transcriptional regulator</fullName>
    </submittedName>
</protein>
<dbReference type="SUPFAM" id="SSF46894">
    <property type="entry name" value="C-terminal effector domain of the bipartite response regulators"/>
    <property type="match status" value="1"/>
</dbReference>
<evidence type="ECO:0000256" key="1">
    <source>
        <dbReference type="ARBA" id="ARBA00023015"/>
    </source>
</evidence>
<dbReference type="InterPro" id="IPR005143">
    <property type="entry name" value="TF_LuxR_autoind-bd_dom"/>
</dbReference>
<reference evidence="5 6" key="1">
    <citation type="submission" date="2018-03" db="EMBL/GenBank/DDBJ databases">
        <title>Cereibacter changlensis.</title>
        <authorList>
            <person name="Meyer T.E."/>
            <person name="Miller S."/>
            <person name="Lodha T."/>
            <person name="Gandham S."/>
            <person name="Chintalapati S."/>
            <person name="Chintalapati V.R."/>
        </authorList>
    </citation>
    <scope>NUCLEOTIDE SEQUENCE [LARGE SCALE GENOMIC DNA]</scope>
    <source>
        <strain evidence="5 6">JA139</strain>
    </source>
</reference>
<dbReference type="RefSeq" id="WP_107664235.1">
    <property type="nucleotide sequence ID" value="NZ_PZKG01000052.1"/>
</dbReference>
<dbReference type="InterPro" id="IPR000792">
    <property type="entry name" value="Tscrpt_reg_LuxR_C"/>
</dbReference>
<evidence type="ECO:0000313" key="6">
    <source>
        <dbReference type="Proteomes" id="UP000241010"/>
    </source>
</evidence>
<evidence type="ECO:0000313" key="5">
    <source>
        <dbReference type="EMBL" id="PTE21388.1"/>
    </source>
</evidence>
<dbReference type="EMBL" id="PZKG01000052">
    <property type="protein sequence ID" value="PTE21388.1"/>
    <property type="molecule type" value="Genomic_DNA"/>
</dbReference>
<dbReference type="GO" id="GO:0003677">
    <property type="term" value="F:DNA binding"/>
    <property type="evidence" value="ECO:0007669"/>
    <property type="project" value="UniProtKB-KW"/>
</dbReference>
<dbReference type="InterPro" id="IPR016032">
    <property type="entry name" value="Sig_transdc_resp-reg_C-effctor"/>
</dbReference>
<dbReference type="GO" id="GO:0006355">
    <property type="term" value="P:regulation of DNA-templated transcription"/>
    <property type="evidence" value="ECO:0007669"/>
    <property type="project" value="InterPro"/>
</dbReference>
<feature type="domain" description="HTH luxR-type" evidence="4">
    <location>
        <begin position="140"/>
        <end position="197"/>
    </location>
</feature>
<comment type="caution">
    <text evidence="5">The sequence shown here is derived from an EMBL/GenBank/DDBJ whole genome shotgun (WGS) entry which is preliminary data.</text>
</comment>
<sequence>MSVTLGADFEFRQLGYLAPAGYLVALHIRFTTPLIARHSYDPAWIERYSERGYLMTDPATLWAFANTGSIRWSDLAESDPAGVFTDARSFGLAYGVTCSHGPLRSRSIGSFARGDREFAEDEIARLHDTMLRLHELTAPAEDLTEAQIIALRCIANGDRHAAAAEKLGISESALKARILGARVKLGARTTAEAIRRAKDFRLL</sequence>
<dbReference type="Gene3D" id="1.10.10.10">
    <property type="entry name" value="Winged helix-like DNA-binding domain superfamily/Winged helix DNA-binding domain"/>
    <property type="match status" value="1"/>
</dbReference>
<keyword evidence="2" id="KW-0238">DNA-binding</keyword>
<evidence type="ECO:0000259" key="4">
    <source>
        <dbReference type="SMART" id="SM00421"/>
    </source>
</evidence>
<keyword evidence="1" id="KW-0805">Transcription regulation</keyword>
<dbReference type="AlphaFoldDB" id="A0A2T4JTZ4"/>
<dbReference type="InterPro" id="IPR036388">
    <property type="entry name" value="WH-like_DNA-bd_sf"/>
</dbReference>
<accession>A0A2T4JTZ4</accession>
<dbReference type="InterPro" id="IPR036693">
    <property type="entry name" value="TF_LuxR_autoind-bd_dom_sf"/>
</dbReference>